<evidence type="ECO:0000313" key="2">
    <source>
        <dbReference type="EMBL" id="OAA75286.1"/>
    </source>
</evidence>
<protein>
    <submittedName>
        <fullName evidence="2">Uncharacterized protein</fullName>
    </submittedName>
</protein>
<comment type="caution">
    <text evidence="2">The sequence shown here is derived from an EMBL/GenBank/DDBJ whole genome shotgun (WGS) entry which is preliminary data.</text>
</comment>
<dbReference type="Proteomes" id="UP000076881">
    <property type="component" value="Unassembled WGS sequence"/>
</dbReference>
<keyword evidence="3" id="KW-1185">Reference proteome</keyword>
<evidence type="ECO:0000313" key="3">
    <source>
        <dbReference type="Proteomes" id="UP000076881"/>
    </source>
</evidence>
<sequence length="519" mass="56561">MAGLADVGGNGGGGPPPSTLAAQLVENISASSKSARSDDNTELKGLFAVIQRVKDQPELLRTPAQRTEHNHMLVYVYCRVVLDAIRLDDPLLNQPHVRAEALKALNFLRFTINETPAVLCYASATHGLLFRGSEPLWAWLLPQWLRMLGHPKCAELESAIEGFLQYLLLTVARMSKLWPMIGPLTVFYRGCLTGLIEKLQSPSIDISKKNAPITIELPPPHVLDQVLGGPTTTPSVSLTYRIKLAGQALSQAHSLARVLAYPLICQDSAFSSVAPMSETGPWLLDSWLDLWSAQKRLQGNEKKSPLPLINMAVDVAKAAKGDHAVAMTTKNKACTTLVLLCSEMVSAPEELADSDGAGDEARASYCLALVTIAQAALQSPTIGRLAASKLVNELSLLPAQYPALGEESDVWRCALLLREVVNLEPLQKLPSSIHPSLFQHAELRRSVESMRLSHEQPNGQSNATKRRKLNEPSEESTTSQAVDSLFAALELDAPANEEELDSPRILQVFPTQSINRIIH</sequence>
<proteinExistence type="predicted"/>
<feature type="region of interest" description="Disordered" evidence="1">
    <location>
        <begin position="1"/>
        <end position="20"/>
    </location>
</feature>
<dbReference type="AlphaFoldDB" id="A0A168FJY4"/>
<feature type="region of interest" description="Disordered" evidence="1">
    <location>
        <begin position="450"/>
        <end position="480"/>
    </location>
</feature>
<dbReference type="OrthoDB" id="381190at2759"/>
<evidence type="ECO:0000256" key="1">
    <source>
        <dbReference type="SAM" id="MobiDB-lite"/>
    </source>
</evidence>
<reference evidence="2 3" key="1">
    <citation type="journal article" date="2016" name="Genome Biol. Evol.">
        <title>Divergent and convergent evolution of fungal pathogenicity.</title>
        <authorList>
            <person name="Shang Y."/>
            <person name="Xiao G."/>
            <person name="Zheng P."/>
            <person name="Cen K."/>
            <person name="Zhan S."/>
            <person name="Wang C."/>
        </authorList>
    </citation>
    <scope>NUCLEOTIDE SEQUENCE [LARGE SCALE GENOMIC DNA]</scope>
    <source>
        <strain evidence="2 3">RCEF 1005</strain>
    </source>
</reference>
<dbReference type="STRING" id="1081108.A0A168FJY4"/>
<gene>
    <name evidence="2" type="ORF">LEL_07274</name>
</gene>
<accession>A0A168FJY4</accession>
<feature type="compositionally biased region" description="Gly residues" evidence="1">
    <location>
        <begin position="1"/>
        <end position="13"/>
    </location>
</feature>
<organism evidence="2 3">
    <name type="scientific">Akanthomyces lecanii RCEF 1005</name>
    <dbReference type="NCBI Taxonomy" id="1081108"/>
    <lineage>
        <taxon>Eukaryota</taxon>
        <taxon>Fungi</taxon>
        <taxon>Dikarya</taxon>
        <taxon>Ascomycota</taxon>
        <taxon>Pezizomycotina</taxon>
        <taxon>Sordariomycetes</taxon>
        <taxon>Hypocreomycetidae</taxon>
        <taxon>Hypocreales</taxon>
        <taxon>Cordycipitaceae</taxon>
        <taxon>Akanthomyces</taxon>
        <taxon>Cordyceps confragosa</taxon>
    </lineage>
</organism>
<dbReference type="EMBL" id="AZHF01000005">
    <property type="protein sequence ID" value="OAA75286.1"/>
    <property type="molecule type" value="Genomic_DNA"/>
</dbReference>
<name>A0A168FJY4_CORDF</name>